<evidence type="ECO:0000256" key="4">
    <source>
        <dbReference type="ARBA" id="ARBA00022989"/>
    </source>
</evidence>
<dbReference type="InterPro" id="IPR020846">
    <property type="entry name" value="MFS_dom"/>
</dbReference>
<dbReference type="Proteomes" id="UP000603453">
    <property type="component" value="Unassembled WGS sequence"/>
</dbReference>
<evidence type="ECO:0000256" key="6">
    <source>
        <dbReference type="SAM" id="Phobius"/>
    </source>
</evidence>
<dbReference type="Gene3D" id="1.20.1250.20">
    <property type="entry name" value="MFS general substrate transporter like domains"/>
    <property type="match status" value="2"/>
</dbReference>
<gene>
    <name evidence="8" type="ORF">INT47_006392</name>
</gene>
<feature type="domain" description="Major facilitator superfamily (MFS) profile" evidence="7">
    <location>
        <begin position="48"/>
        <end position="506"/>
    </location>
</feature>
<dbReference type="InterPro" id="IPR011701">
    <property type="entry name" value="MFS"/>
</dbReference>
<keyword evidence="4 6" id="KW-1133">Transmembrane helix</keyword>
<dbReference type="SUPFAM" id="SSF103473">
    <property type="entry name" value="MFS general substrate transporter"/>
    <property type="match status" value="1"/>
</dbReference>
<dbReference type="FunFam" id="1.20.1250.20:FF:000106">
    <property type="entry name" value="MFS transporter, putative"/>
    <property type="match status" value="1"/>
</dbReference>
<evidence type="ECO:0000259" key="7">
    <source>
        <dbReference type="PROSITE" id="PS50850"/>
    </source>
</evidence>
<sequence>MAKSSSSKHISYQSITQAKKEETSFDNNELEWTQEEEDKVLYIIDKYLMSFILLMTFVLNMDRTNISNAISDNLAADLGFTNDGVNTGISVYYFVFTACTLPSNAISKAVGAHLWIPILMTSWAVVTWAHALIHNFTGFIIIRAAIALTEAGFIPACLSYMSLWYKTNELATRLAWFWGAQALASAVSGLISFGVFRMRGIYGLEGWKWLFIIDGIATHIVGLIAFFYLPSSPSQTEGGFRGQDGWLTKRQIRIATLRIMRDDEAKKELDKPIACKDVIQALSDTNLWTHLIITFIGLMSSTPISSYLPTMIKDAGFSTTSANLLTAPSHIIGLVGSIFIAQWSDKSGNVTFFAMIGTIWALLGFILLEVLPDNVGRWQLYGAALFTASAPSWHGMQVAWMSSNIAPIGKRTLALAAVVGAANINGVPGSQIYKANDAPRYRQGNKINIVLQAVTIGLFLFQRTRYALTNKWRRRVWNSMSDYEKHVYQKENGDQGNNRLDYQYRL</sequence>
<name>A0A8H7RJ81_9FUNG</name>
<organism evidence="8 9">
    <name type="scientific">Mucor saturninus</name>
    <dbReference type="NCBI Taxonomy" id="64648"/>
    <lineage>
        <taxon>Eukaryota</taxon>
        <taxon>Fungi</taxon>
        <taxon>Fungi incertae sedis</taxon>
        <taxon>Mucoromycota</taxon>
        <taxon>Mucoromycotina</taxon>
        <taxon>Mucoromycetes</taxon>
        <taxon>Mucorales</taxon>
        <taxon>Mucorineae</taxon>
        <taxon>Mucoraceae</taxon>
        <taxon>Mucor</taxon>
    </lineage>
</organism>
<reference evidence="8" key="1">
    <citation type="submission" date="2020-12" db="EMBL/GenBank/DDBJ databases">
        <title>Metabolic potential, ecology and presence of endohyphal bacteria is reflected in genomic diversity of Mucoromycotina.</title>
        <authorList>
            <person name="Muszewska A."/>
            <person name="Okrasinska A."/>
            <person name="Steczkiewicz K."/>
            <person name="Drgas O."/>
            <person name="Orlowska M."/>
            <person name="Perlinska-Lenart U."/>
            <person name="Aleksandrzak-Piekarczyk T."/>
            <person name="Szatraj K."/>
            <person name="Zielenkiewicz U."/>
            <person name="Pilsyk S."/>
            <person name="Malc E."/>
            <person name="Mieczkowski P."/>
            <person name="Kruszewska J.S."/>
            <person name="Biernat P."/>
            <person name="Pawlowska J."/>
        </authorList>
    </citation>
    <scope>NUCLEOTIDE SEQUENCE</scope>
    <source>
        <strain evidence="8">WA0000017839</strain>
    </source>
</reference>
<feature type="transmembrane region" description="Helical" evidence="6">
    <location>
        <begin position="114"/>
        <end position="133"/>
    </location>
</feature>
<evidence type="ECO:0000313" key="8">
    <source>
        <dbReference type="EMBL" id="KAG2211272.1"/>
    </source>
</evidence>
<feature type="transmembrane region" description="Helical" evidence="6">
    <location>
        <begin position="209"/>
        <end position="229"/>
    </location>
</feature>
<dbReference type="InterPro" id="IPR036259">
    <property type="entry name" value="MFS_trans_sf"/>
</dbReference>
<evidence type="ECO:0000313" key="9">
    <source>
        <dbReference type="Proteomes" id="UP000603453"/>
    </source>
</evidence>
<dbReference type="AlphaFoldDB" id="A0A8H7RJ81"/>
<feature type="transmembrane region" description="Helical" evidence="6">
    <location>
        <begin position="175"/>
        <end position="197"/>
    </location>
</feature>
<accession>A0A8H7RJ81</accession>
<dbReference type="GO" id="GO:0022857">
    <property type="term" value="F:transmembrane transporter activity"/>
    <property type="evidence" value="ECO:0007669"/>
    <property type="project" value="InterPro"/>
</dbReference>
<dbReference type="OrthoDB" id="1935484at2759"/>
<keyword evidence="9" id="KW-1185">Reference proteome</keyword>
<feature type="transmembrane region" description="Helical" evidence="6">
    <location>
        <begin position="140"/>
        <end position="163"/>
    </location>
</feature>
<dbReference type="Pfam" id="PF07690">
    <property type="entry name" value="MFS_1"/>
    <property type="match status" value="1"/>
</dbReference>
<keyword evidence="2" id="KW-0813">Transport</keyword>
<feature type="transmembrane region" description="Helical" evidence="6">
    <location>
        <begin position="350"/>
        <end position="371"/>
    </location>
</feature>
<dbReference type="PANTHER" id="PTHR43791">
    <property type="entry name" value="PERMEASE-RELATED"/>
    <property type="match status" value="1"/>
</dbReference>
<dbReference type="GO" id="GO:0016020">
    <property type="term" value="C:membrane"/>
    <property type="evidence" value="ECO:0007669"/>
    <property type="project" value="UniProtKB-SubCell"/>
</dbReference>
<evidence type="ECO:0000256" key="3">
    <source>
        <dbReference type="ARBA" id="ARBA00022692"/>
    </source>
</evidence>
<comment type="caution">
    <text evidence="8">The sequence shown here is derived from an EMBL/GenBank/DDBJ whole genome shotgun (WGS) entry which is preliminary data.</text>
</comment>
<keyword evidence="5 6" id="KW-0472">Membrane</keyword>
<evidence type="ECO:0000256" key="1">
    <source>
        <dbReference type="ARBA" id="ARBA00004141"/>
    </source>
</evidence>
<comment type="subcellular location">
    <subcellularLocation>
        <location evidence="1">Membrane</location>
        <topology evidence="1">Multi-pass membrane protein</topology>
    </subcellularLocation>
</comment>
<dbReference type="EMBL" id="JAEPRD010000009">
    <property type="protein sequence ID" value="KAG2211272.1"/>
    <property type="molecule type" value="Genomic_DNA"/>
</dbReference>
<feature type="transmembrane region" description="Helical" evidence="6">
    <location>
        <begin position="322"/>
        <end position="344"/>
    </location>
</feature>
<proteinExistence type="predicted"/>
<feature type="transmembrane region" description="Helical" evidence="6">
    <location>
        <begin position="287"/>
        <end position="310"/>
    </location>
</feature>
<dbReference type="PROSITE" id="PS50850">
    <property type="entry name" value="MFS"/>
    <property type="match status" value="1"/>
</dbReference>
<keyword evidence="3 6" id="KW-0812">Transmembrane</keyword>
<evidence type="ECO:0000256" key="2">
    <source>
        <dbReference type="ARBA" id="ARBA00022448"/>
    </source>
</evidence>
<dbReference type="PANTHER" id="PTHR43791:SF65">
    <property type="entry name" value="MAJOR FACILITATOR SUPERFAMILY (MFS) PROFILE DOMAIN-CONTAINING PROTEIN-RELATED"/>
    <property type="match status" value="1"/>
</dbReference>
<protein>
    <recommendedName>
        <fullName evidence="7">Major facilitator superfamily (MFS) profile domain-containing protein</fullName>
    </recommendedName>
</protein>
<evidence type="ECO:0000256" key="5">
    <source>
        <dbReference type="ARBA" id="ARBA00023136"/>
    </source>
</evidence>